<comment type="caution">
    <text evidence="1">The sequence shown here is derived from an EMBL/GenBank/DDBJ whole genome shotgun (WGS) entry which is preliminary data.</text>
</comment>
<organism evidence="1 2">
    <name type="scientific">Actinomadura adrarensis</name>
    <dbReference type="NCBI Taxonomy" id="1819600"/>
    <lineage>
        <taxon>Bacteria</taxon>
        <taxon>Bacillati</taxon>
        <taxon>Actinomycetota</taxon>
        <taxon>Actinomycetes</taxon>
        <taxon>Streptosporangiales</taxon>
        <taxon>Thermomonosporaceae</taxon>
        <taxon>Actinomadura</taxon>
    </lineage>
</organism>
<proteinExistence type="predicted"/>
<evidence type="ECO:0000313" key="1">
    <source>
        <dbReference type="EMBL" id="MFD0851910.1"/>
    </source>
</evidence>
<keyword evidence="2" id="KW-1185">Reference proteome</keyword>
<dbReference type="Proteomes" id="UP001597083">
    <property type="component" value="Unassembled WGS sequence"/>
</dbReference>
<feature type="non-terminal residue" evidence="1">
    <location>
        <position position="1"/>
    </location>
</feature>
<sequence length="125" mass="14045">GEVRVPVWRWTLPPGSAAATTYSAPRHRLGWPYREIAGFIEVKQCGTARIAMSLTTNASDAPQTQLLDVGRGTRFSTLDWRLPDDFDSVSVIFRRLDNSPCTALVNWQNPMLTADQLSGIRRHFD</sequence>
<gene>
    <name evidence="1" type="ORF">ACFQ07_06740</name>
</gene>
<accession>A0ABW3CDB0</accession>
<name>A0ABW3CDB0_9ACTN</name>
<protein>
    <submittedName>
        <fullName evidence="1">Uncharacterized protein</fullName>
    </submittedName>
</protein>
<reference evidence="2" key="1">
    <citation type="journal article" date="2019" name="Int. J. Syst. Evol. Microbiol.">
        <title>The Global Catalogue of Microorganisms (GCM) 10K type strain sequencing project: providing services to taxonomists for standard genome sequencing and annotation.</title>
        <authorList>
            <consortium name="The Broad Institute Genomics Platform"/>
            <consortium name="The Broad Institute Genome Sequencing Center for Infectious Disease"/>
            <person name="Wu L."/>
            <person name="Ma J."/>
        </authorList>
    </citation>
    <scope>NUCLEOTIDE SEQUENCE [LARGE SCALE GENOMIC DNA]</scope>
    <source>
        <strain evidence="2">JCM 31696</strain>
    </source>
</reference>
<dbReference type="EMBL" id="JBHTIR010000892">
    <property type="protein sequence ID" value="MFD0851910.1"/>
    <property type="molecule type" value="Genomic_DNA"/>
</dbReference>
<evidence type="ECO:0000313" key="2">
    <source>
        <dbReference type="Proteomes" id="UP001597083"/>
    </source>
</evidence>